<protein>
    <submittedName>
        <fullName evidence="2">Uncharacterized protein</fullName>
    </submittedName>
</protein>
<accession>A0A375GLR9</accession>
<feature type="region of interest" description="Disordered" evidence="1">
    <location>
        <begin position="1"/>
        <end position="43"/>
    </location>
</feature>
<evidence type="ECO:0000256" key="1">
    <source>
        <dbReference type="SAM" id="MobiDB-lite"/>
    </source>
</evidence>
<comment type="caution">
    <text evidence="2">The sequence shown here is derived from an EMBL/GenBank/DDBJ whole genome shotgun (WGS) entry which is preliminary data.</text>
</comment>
<sequence>MTAAKRRPGSPPDSGAGHAARRWQAPGGIFLSPGVAPRDQRPRGNCRCKLLTGPSFPPHDNPARQRPVRCDITERMTTFSLVIYVTADYPLTKELPAMILRVRARFRPSFDRSRNPILSADNIFPEAAYIHYSPPDNITPAE</sequence>
<name>A0A375GLR9_9BURK</name>
<dbReference type="EMBL" id="OGUS01000143">
    <property type="protein sequence ID" value="SPC24209.1"/>
    <property type="molecule type" value="Genomic_DNA"/>
</dbReference>
<reference evidence="2" key="1">
    <citation type="submission" date="2018-01" db="EMBL/GenBank/DDBJ databases">
        <authorList>
            <person name="Clerissi C."/>
        </authorList>
    </citation>
    <scope>NUCLEOTIDE SEQUENCE</scope>
    <source>
        <strain evidence="2">Cupriavidus oxalaticus LMG 2235</strain>
    </source>
</reference>
<organism evidence="2">
    <name type="scientific">Cupriavidus oxalaticus</name>
    <dbReference type="NCBI Taxonomy" id="96344"/>
    <lineage>
        <taxon>Bacteria</taxon>
        <taxon>Pseudomonadati</taxon>
        <taxon>Pseudomonadota</taxon>
        <taxon>Betaproteobacteria</taxon>
        <taxon>Burkholderiales</taxon>
        <taxon>Burkholderiaceae</taxon>
        <taxon>Cupriavidus</taxon>
    </lineage>
</organism>
<dbReference type="Proteomes" id="UP000256862">
    <property type="component" value="Plasmid CO2235_mp"/>
</dbReference>
<evidence type="ECO:0000313" key="2">
    <source>
        <dbReference type="EMBL" id="SPC24209.1"/>
    </source>
</evidence>
<gene>
    <name evidence="2" type="ORF">CO2235_MP80089</name>
</gene>
<dbReference type="AlphaFoldDB" id="A0A375GLR9"/>
<proteinExistence type="predicted"/>